<evidence type="ECO:0000256" key="2">
    <source>
        <dbReference type="ARBA" id="ARBA00022729"/>
    </source>
</evidence>
<evidence type="ECO:0000313" key="4">
    <source>
        <dbReference type="EMBL" id="KZS13204.1"/>
    </source>
</evidence>
<dbReference type="PROSITE" id="PS51450">
    <property type="entry name" value="LRR"/>
    <property type="match status" value="1"/>
</dbReference>
<reference evidence="4 5" key="1">
    <citation type="submission" date="2016-03" db="EMBL/GenBank/DDBJ databases">
        <title>EvidentialGene: Evidence-directed Construction of Genes on Genomes.</title>
        <authorList>
            <person name="Gilbert D.G."/>
            <person name="Choi J.-H."/>
            <person name="Mockaitis K."/>
            <person name="Colbourne J."/>
            <person name="Pfrender M."/>
        </authorList>
    </citation>
    <scope>NUCLEOTIDE SEQUENCE [LARGE SCALE GENOMIC DNA]</scope>
    <source>
        <strain evidence="4 5">Xinb3</strain>
        <tissue evidence="4">Complete organism</tissue>
    </source>
</reference>
<evidence type="ECO:0000313" key="5">
    <source>
        <dbReference type="Proteomes" id="UP000076858"/>
    </source>
</evidence>
<dbReference type="InterPro" id="IPR032675">
    <property type="entry name" value="LRR_dom_sf"/>
</dbReference>
<evidence type="ECO:0000256" key="1">
    <source>
        <dbReference type="ARBA" id="ARBA00022614"/>
    </source>
</evidence>
<dbReference type="InterPro" id="IPR001611">
    <property type="entry name" value="Leu-rich_rpt"/>
</dbReference>
<dbReference type="AlphaFoldDB" id="A0A164WEV1"/>
<keyword evidence="5" id="KW-1185">Reference proteome</keyword>
<comment type="caution">
    <text evidence="4">The sequence shown here is derived from an EMBL/GenBank/DDBJ whole genome shotgun (WGS) entry which is preliminary data.</text>
</comment>
<protein>
    <submittedName>
        <fullName evidence="4">Uncharacterized protein</fullName>
    </submittedName>
</protein>
<dbReference type="Gene3D" id="3.80.10.10">
    <property type="entry name" value="Ribonuclease Inhibitor"/>
    <property type="match status" value="3"/>
</dbReference>
<proteinExistence type="predicted"/>
<organism evidence="4 5">
    <name type="scientific">Daphnia magna</name>
    <dbReference type="NCBI Taxonomy" id="35525"/>
    <lineage>
        <taxon>Eukaryota</taxon>
        <taxon>Metazoa</taxon>
        <taxon>Ecdysozoa</taxon>
        <taxon>Arthropoda</taxon>
        <taxon>Crustacea</taxon>
        <taxon>Branchiopoda</taxon>
        <taxon>Diplostraca</taxon>
        <taxon>Cladocera</taxon>
        <taxon>Anomopoda</taxon>
        <taxon>Daphniidae</taxon>
        <taxon>Daphnia</taxon>
    </lineage>
</organism>
<sequence>MPIYLMREKIPYITDFVVDNLKNSTATLHKLTEQLMGYPLRLQNISMNGNQIENMDAEIYLSRLVTQTSESLQSLSLKDNNLTQLPKIDKFPKLTILKLDNNKLNSENFSLSQLNGTKLKSLSLSSCDLQTLKPNALKVDGERLHLQLLNLNNNTLTRFEASVFQDLLQKMASQGRNRGTIHVYQNAISNATEYKPLAMKVQVILSSIVVLINFTLTNAGVDWSLMRPAIDKAVLPCPEDYSPCYCGDYPTFGLYVVCELVSIEAIVSVFNRTTDSDIFWLQLRPLPDLSTRGVNIPADLLNGKRARAIDLYCPSVVSGDLYRLNIDTYALTSAEDLIEYFYILGCDLSQQTDFNFLTGFNKLMNLYLYGSTNIQAFQNLPALPNMVTLSINQCTGLDSIEFPAQSLPKLQQVYMTDNQLDDQSATNILASINSSTSIDTVVVLSLAYNNLTRIPDEVVLFSQLNDLSLSGNRLPFISSSSLALPSPRIQRLALTNVSLSTIEPGALKANVVLADLTRNNLTQFESLVFQPMLEGMITLNGSLSIDSNPFECDCTLAWLIRDNRNLLSVVHGATCSNSTRFEQLNPNGFSECL</sequence>
<dbReference type="STRING" id="35525.A0A164WEV1"/>
<keyword evidence="2" id="KW-0732">Signal</keyword>
<dbReference type="OrthoDB" id="1600340at2759"/>
<name>A0A164WEV1_9CRUS</name>
<keyword evidence="1" id="KW-0433">Leucine-rich repeat</keyword>
<dbReference type="SUPFAM" id="SSF52058">
    <property type="entry name" value="L domain-like"/>
    <property type="match status" value="2"/>
</dbReference>
<dbReference type="EMBL" id="LRGB01001253">
    <property type="protein sequence ID" value="KZS13204.1"/>
    <property type="molecule type" value="Genomic_DNA"/>
</dbReference>
<gene>
    <name evidence="4" type="ORF">APZ42_021649</name>
</gene>
<dbReference type="GO" id="GO:0016020">
    <property type="term" value="C:membrane"/>
    <property type="evidence" value="ECO:0007669"/>
    <property type="project" value="TreeGrafter"/>
</dbReference>
<dbReference type="InterPro" id="IPR052286">
    <property type="entry name" value="Wnt_signaling_inhibitor"/>
</dbReference>
<dbReference type="Proteomes" id="UP000076858">
    <property type="component" value="Unassembled WGS sequence"/>
</dbReference>
<dbReference type="PANTHER" id="PTHR24364">
    <property type="entry name" value="LP06937P"/>
    <property type="match status" value="1"/>
</dbReference>
<keyword evidence="3" id="KW-0677">Repeat</keyword>
<accession>A0A164WEV1</accession>
<evidence type="ECO:0000256" key="3">
    <source>
        <dbReference type="ARBA" id="ARBA00022737"/>
    </source>
</evidence>
<dbReference type="PANTHER" id="PTHR24364:SF18">
    <property type="entry name" value="LP06937P"/>
    <property type="match status" value="1"/>
</dbReference>